<feature type="chain" id="PRO_5020612789" evidence="16">
    <location>
        <begin position="21"/>
        <end position="790"/>
    </location>
</feature>
<evidence type="ECO:0000256" key="4">
    <source>
        <dbReference type="ARBA" id="ARBA00022452"/>
    </source>
</evidence>
<proteinExistence type="inferred from homology"/>
<dbReference type="GO" id="GO:0015891">
    <property type="term" value="P:siderophore transport"/>
    <property type="evidence" value="ECO:0007669"/>
    <property type="project" value="InterPro"/>
</dbReference>
<protein>
    <submittedName>
        <fullName evidence="19">Iron complex outermembrane receptor protein</fullName>
    </submittedName>
</protein>
<sequence length="790" mass="88160">MLSRFLFIIFALLVSNSVLAQEGILSGKIISNSQEEIEGATISIDNLNKYSISNAEGDFTIDNLNAGVYTVKIAHLGFKTQFLQVNIISGQTTNLSVIELEEANNQLNEVIVSGSLFNRTPNAAKAGIKPLDLPQSAAVISQQTLENQQINSLTDILKNTNGVYIMGTTGGYQEEIASRGYSLGSSNTFKNGVRYFNGMRIETSGIEQAEILKGSAAILFGNVQAGGILNLVTKKPQFEFGGEVDLTLGSFDLIKPTFDVYGALNESKTSAFRLNGSYTSADSYRKFVSSETYYINPSFLFKLGKKTNLLIEADYTNDSRTPDFGAGIINYQLVDLPREQFTGVKWGYFDSEQLSVTATLNHQFSDSWGLTYINSFRHYNTNLFANTRPNTSGGIIQENGDWQRNIQKNDIQDNYNINQFDLKGIFNTGFLKHQFLVGADVENYRTKNYRYNTFSEQDNGESFYEVINIFNPDYANFRNDIPQLDQNRLTTTPVSRFGIYIQDLIRITDYVKVLAGVRYTYQDTESKITNLPDLSTSSINFYDDAFTPRFGLIIQPTKHNSIFASFANSFETNTGIDINGNALEPSIIDQFEVGLKNEFFGNKLLFNITAYLIKNSNLAQTSLTDNTVQELAGATESKGVEVDLTANPLKGLRLLAGYSFNEMKYTESNIYIVGSSFRYNPKHTANLSADYRFESGILNGLNLGVIGSYFGERFAGRSFQTINPNSGRQLIPLSDYFQLDATIGYILNNHITLRAKLANCTNELNYNIHDDNSINPIAPRNYSVSIGYKF</sequence>
<dbReference type="InterPro" id="IPR036942">
    <property type="entry name" value="Beta-barrel_TonB_sf"/>
</dbReference>
<evidence type="ECO:0000256" key="13">
    <source>
        <dbReference type="ARBA" id="ARBA00023237"/>
    </source>
</evidence>
<keyword evidence="6 14" id="KW-0812">Transmembrane</keyword>
<dbReference type="Pfam" id="PF00593">
    <property type="entry name" value="TonB_dep_Rec_b-barrel"/>
    <property type="match status" value="1"/>
</dbReference>
<gene>
    <name evidence="19" type="ORF">DSM00_1382</name>
</gene>
<dbReference type="OrthoDB" id="9775095at2"/>
<keyword evidence="12 19" id="KW-0675">Receptor</keyword>
<evidence type="ECO:0000313" key="19">
    <source>
        <dbReference type="EMBL" id="RXG23766.1"/>
    </source>
</evidence>
<evidence type="ECO:0000256" key="12">
    <source>
        <dbReference type="ARBA" id="ARBA00023170"/>
    </source>
</evidence>
<dbReference type="Gene3D" id="2.40.170.20">
    <property type="entry name" value="TonB-dependent receptor, beta-barrel domain"/>
    <property type="match status" value="1"/>
</dbReference>
<dbReference type="SUPFAM" id="SSF49452">
    <property type="entry name" value="Starch-binding domain-like"/>
    <property type="match status" value="1"/>
</dbReference>
<evidence type="ECO:0000256" key="5">
    <source>
        <dbReference type="ARBA" id="ARBA00022496"/>
    </source>
</evidence>
<dbReference type="Pfam" id="PF07715">
    <property type="entry name" value="Plug"/>
    <property type="match status" value="1"/>
</dbReference>
<dbReference type="NCBIfam" id="TIGR01783">
    <property type="entry name" value="TonB-siderophor"/>
    <property type="match status" value="1"/>
</dbReference>
<dbReference type="SUPFAM" id="SSF56935">
    <property type="entry name" value="Porins"/>
    <property type="match status" value="1"/>
</dbReference>
<evidence type="ECO:0000256" key="15">
    <source>
        <dbReference type="RuleBase" id="RU003357"/>
    </source>
</evidence>
<dbReference type="GO" id="GO:0015344">
    <property type="term" value="F:siderophore uptake transmembrane transporter activity"/>
    <property type="evidence" value="ECO:0007669"/>
    <property type="project" value="TreeGrafter"/>
</dbReference>
<dbReference type="RefSeq" id="WP_128757270.1">
    <property type="nucleotide sequence ID" value="NZ_QOVM01000002.1"/>
</dbReference>
<keyword evidence="3 14" id="KW-0813">Transport</keyword>
<evidence type="ECO:0000313" key="20">
    <source>
        <dbReference type="Proteomes" id="UP000289238"/>
    </source>
</evidence>
<reference evidence="19 20" key="1">
    <citation type="submission" date="2018-07" db="EMBL/GenBank/DDBJ databases">
        <title>Leeuwenhoekiella genomics.</title>
        <authorList>
            <person name="Tahon G."/>
            <person name="Willems A."/>
        </authorList>
    </citation>
    <scope>NUCLEOTIDE SEQUENCE [LARGE SCALE GENOMIC DNA]</scope>
    <source>
        <strain evidence="19 20">LMG 22550</strain>
    </source>
</reference>
<keyword evidence="9" id="KW-0406">Ion transport</keyword>
<evidence type="ECO:0000256" key="6">
    <source>
        <dbReference type="ARBA" id="ARBA00022692"/>
    </source>
</evidence>
<dbReference type="InterPro" id="IPR012910">
    <property type="entry name" value="Plug_dom"/>
</dbReference>
<evidence type="ECO:0000256" key="1">
    <source>
        <dbReference type="ARBA" id="ARBA00004571"/>
    </source>
</evidence>
<dbReference type="InterPro" id="IPR000531">
    <property type="entry name" value="Beta-barrel_TonB"/>
</dbReference>
<keyword evidence="20" id="KW-1185">Reference proteome</keyword>
<accession>A0A4Q0PBM9</accession>
<keyword evidence="10 15" id="KW-0798">TonB box</keyword>
<comment type="subcellular location">
    <subcellularLocation>
        <location evidence="1 14">Cell outer membrane</location>
        <topology evidence="1 14">Multi-pass membrane protein</topology>
    </subcellularLocation>
</comment>
<evidence type="ECO:0000256" key="8">
    <source>
        <dbReference type="ARBA" id="ARBA00023004"/>
    </source>
</evidence>
<dbReference type="PROSITE" id="PS52016">
    <property type="entry name" value="TONB_DEPENDENT_REC_3"/>
    <property type="match status" value="1"/>
</dbReference>
<dbReference type="Pfam" id="PF13715">
    <property type="entry name" value="CarbopepD_reg_2"/>
    <property type="match status" value="1"/>
</dbReference>
<evidence type="ECO:0000256" key="16">
    <source>
        <dbReference type="SAM" id="SignalP"/>
    </source>
</evidence>
<dbReference type="InterPro" id="IPR013784">
    <property type="entry name" value="Carb-bd-like_fold"/>
</dbReference>
<dbReference type="GO" id="GO:0030246">
    <property type="term" value="F:carbohydrate binding"/>
    <property type="evidence" value="ECO:0007669"/>
    <property type="project" value="InterPro"/>
</dbReference>
<evidence type="ECO:0000259" key="17">
    <source>
        <dbReference type="Pfam" id="PF00593"/>
    </source>
</evidence>
<evidence type="ECO:0000256" key="11">
    <source>
        <dbReference type="ARBA" id="ARBA00023136"/>
    </source>
</evidence>
<dbReference type="Proteomes" id="UP000289238">
    <property type="component" value="Unassembled WGS sequence"/>
</dbReference>
<evidence type="ECO:0000256" key="3">
    <source>
        <dbReference type="ARBA" id="ARBA00022448"/>
    </source>
</evidence>
<dbReference type="PANTHER" id="PTHR32552">
    <property type="entry name" value="FERRICHROME IRON RECEPTOR-RELATED"/>
    <property type="match status" value="1"/>
</dbReference>
<dbReference type="PANTHER" id="PTHR32552:SF68">
    <property type="entry name" value="FERRICHROME OUTER MEMBRANE TRANSPORTER_PHAGE RECEPTOR"/>
    <property type="match status" value="1"/>
</dbReference>
<comment type="similarity">
    <text evidence="2 14 15">Belongs to the TonB-dependent receptor family.</text>
</comment>
<keyword evidence="13 14" id="KW-0998">Cell outer membrane</keyword>
<dbReference type="GO" id="GO:0009279">
    <property type="term" value="C:cell outer membrane"/>
    <property type="evidence" value="ECO:0007669"/>
    <property type="project" value="UniProtKB-SubCell"/>
</dbReference>
<evidence type="ECO:0000256" key="9">
    <source>
        <dbReference type="ARBA" id="ARBA00023065"/>
    </source>
</evidence>
<dbReference type="Gene3D" id="2.170.130.10">
    <property type="entry name" value="TonB-dependent receptor, plug domain"/>
    <property type="match status" value="1"/>
</dbReference>
<dbReference type="EMBL" id="QOVM01000002">
    <property type="protein sequence ID" value="RXG23766.1"/>
    <property type="molecule type" value="Genomic_DNA"/>
</dbReference>
<feature type="domain" description="TonB-dependent receptor-like beta-barrel" evidence="17">
    <location>
        <begin position="303"/>
        <end position="759"/>
    </location>
</feature>
<comment type="caution">
    <text evidence="19">The sequence shown here is derived from an EMBL/GenBank/DDBJ whole genome shotgun (WGS) entry which is preliminary data.</text>
</comment>
<evidence type="ECO:0000256" key="2">
    <source>
        <dbReference type="ARBA" id="ARBA00009810"/>
    </source>
</evidence>
<evidence type="ECO:0000256" key="14">
    <source>
        <dbReference type="PROSITE-ProRule" id="PRU01360"/>
    </source>
</evidence>
<evidence type="ECO:0000259" key="18">
    <source>
        <dbReference type="Pfam" id="PF07715"/>
    </source>
</evidence>
<dbReference type="InterPro" id="IPR037066">
    <property type="entry name" value="Plug_dom_sf"/>
</dbReference>
<evidence type="ECO:0000256" key="10">
    <source>
        <dbReference type="ARBA" id="ARBA00023077"/>
    </source>
</evidence>
<name>A0A4Q0PBM9_9FLAO</name>
<dbReference type="Gene3D" id="2.60.40.1120">
    <property type="entry name" value="Carboxypeptidase-like, regulatory domain"/>
    <property type="match status" value="1"/>
</dbReference>
<organism evidence="19 20">
    <name type="scientific">Leeuwenhoekiella aequorea</name>
    <dbReference type="NCBI Taxonomy" id="283736"/>
    <lineage>
        <taxon>Bacteria</taxon>
        <taxon>Pseudomonadati</taxon>
        <taxon>Bacteroidota</taxon>
        <taxon>Flavobacteriia</taxon>
        <taxon>Flavobacteriales</taxon>
        <taxon>Flavobacteriaceae</taxon>
        <taxon>Leeuwenhoekiella</taxon>
    </lineage>
</organism>
<keyword evidence="7 16" id="KW-0732">Signal</keyword>
<dbReference type="InterPro" id="IPR039426">
    <property type="entry name" value="TonB-dep_rcpt-like"/>
</dbReference>
<feature type="signal peptide" evidence="16">
    <location>
        <begin position="1"/>
        <end position="20"/>
    </location>
</feature>
<dbReference type="GO" id="GO:0038023">
    <property type="term" value="F:signaling receptor activity"/>
    <property type="evidence" value="ECO:0007669"/>
    <property type="project" value="InterPro"/>
</dbReference>
<keyword evidence="8" id="KW-0408">Iron</keyword>
<dbReference type="InterPro" id="IPR010105">
    <property type="entry name" value="TonB_sidphr_rcpt"/>
</dbReference>
<keyword evidence="11 14" id="KW-0472">Membrane</keyword>
<dbReference type="CDD" id="cd01347">
    <property type="entry name" value="ligand_gated_channel"/>
    <property type="match status" value="1"/>
</dbReference>
<keyword evidence="4 14" id="KW-1134">Transmembrane beta strand</keyword>
<keyword evidence="5" id="KW-0410">Iron transport</keyword>
<evidence type="ECO:0000256" key="7">
    <source>
        <dbReference type="ARBA" id="ARBA00022729"/>
    </source>
</evidence>
<dbReference type="AlphaFoldDB" id="A0A4Q0PBM9"/>
<feature type="domain" description="TonB-dependent receptor plug" evidence="18">
    <location>
        <begin position="131"/>
        <end position="228"/>
    </location>
</feature>